<evidence type="ECO:0000313" key="2">
    <source>
        <dbReference type="Proteomes" id="UP000177870"/>
    </source>
</evidence>
<dbReference type="EMBL" id="CP017599">
    <property type="protein sequence ID" value="AOX00565.1"/>
    <property type="molecule type" value="Genomic_DNA"/>
</dbReference>
<dbReference type="STRING" id="1458985.BJP34_14915"/>
<gene>
    <name evidence="1" type="ORF">BJP34_14915</name>
</gene>
<accession>A0A1D8TSK1</accession>
<protein>
    <submittedName>
        <fullName evidence="1">Uncharacterized protein</fullName>
    </submittedName>
</protein>
<sequence length="90" mass="10423">MNMSGVGSYLAIVTGKMPVPRQDARSTARCPFHNKMPIPQNYSNHSIIKQHPIFEDSSHRKVKFWVSEDNLLKDIVIVKVTRAYHRCLRM</sequence>
<name>A0A1D8TSK1_9CYAN</name>
<dbReference type="Proteomes" id="UP000177870">
    <property type="component" value="Chromosome"/>
</dbReference>
<organism evidence="1 2">
    <name type="scientific">Moorena producens PAL-8-15-08-1</name>
    <dbReference type="NCBI Taxonomy" id="1458985"/>
    <lineage>
        <taxon>Bacteria</taxon>
        <taxon>Bacillati</taxon>
        <taxon>Cyanobacteriota</taxon>
        <taxon>Cyanophyceae</taxon>
        <taxon>Coleofasciculales</taxon>
        <taxon>Coleofasciculaceae</taxon>
        <taxon>Moorena</taxon>
    </lineage>
</organism>
<proteinExistence type="predicted"/>
<reference evidence="2" key="1">
    <citation type="submission" date="2016-10" db="EMBL/GenBank/DDBJ databases">
        <title>Comparative genomics uncovers the prolific and rare metabolic potential of the cyanobacterial genus Moorea.</title>
        <authorList>
            <person name="Leao T."/>
            <person name="Castelao G."/>
            <person name="Korobeynikov A."/>
            <person name="Monroe E.A."/>
            <person name="Podell S."/>
            <person name="Glukhov E."/>
            <person name="Allen E."/>
            <person name="Gerwick W.H."/>
            <person name="Gerwick L."/>
        </authorList>
    </citation>
    <scope>NUCLEOTIDE SEQUENCE [LARGE SCALE GENOMIC DNA]</scope>
    <source>
        <strain evidence="2">PAL-8-15-08-1</strain>
    </source>
</reference>
<dbReference type="AlphaFoldDB" id="A0A1D8TSK1"/>
<evidence type="ECO:0000313" key="1">
    <source>
        <dbReference type="EMBL" id="AOX00565.1"/>
    </source>
</evidence>
<dbReference type="KEGG" id="mpro:BJP34_14915"/>